<evidence type="ECO:0000313" key="1">
    <source>
        <dbReference type="EMBL" id="TFK73257.1"/>
    </source>
</evidence>
<name>A0ACD3B6E7_9AGAR</name>
<evidence type="ECO:0000313" key="2">
    <source>
        <dbReference type="Proteomes" id="UP000308600"/>
    </source>
</evidence>
<accession>A0ACD3B6E7</accession>
<organism evidence="1 2">
    <name type="scientific">Pluteus cervinus</name>
    <dbReference type="NCBI Taxonomy" id="181527"/>
    <lineage>
        <taxon>Eukaryota</taxon>
        <taxon>Fungi</taxon>
        <taxon>Dikarya</taxon>
        <taxon>Basidiomycota</taxon>
        <taxon>Agaricomycotina</taxon>
        <taxon>Agaricomycetes</taxon>
        <taxon>Agaricomycetidae</taxon>
        <taxon>Agaricales</taxon>
        <taxon>Pluteineae</taxon>
        <taxon>Pluteaceae</taxon>
        <taxon>Pluteus</taxon>
    </lineage>
</organism>
<sequence length="574" mass="62785">MTFAHSLLVLAICWVSWLTSATEATLRSYNNPIIPGFAPDPSCIRVGPEYYCVTSSFSAFPGVPVYASKDLVSWRQIGNVFSRPEQLPAFGSVNSSTSGIWAATIRHTNGTFYVTTTLVFDGAPFDDPSRWKNVLFTTDDIYAQNGNGWSDPIFFDFPGYDTSLFWDDDGKVYVQGSHAWRVFPAIQQYEIDIKTGASLSGDPVTLWTGTGGLAKGPHIYKKDGFYHLLIAEGGTGVGHMVTMARAMNVNGPYEPYTQNPVFTSANTTDYLQTVGHADLFQDTNGNWWSVALATRNATVNYPMGRETIMVPATWPKGEYPIFNSQLPGRVQLDMKGPLPASQPPPRTTPGDILVGQNEHLTFSKGSSLPRQFVYYRYPDFSAFKISPPGHPNALQIMGSAENITGPTAAAGTSTFITRRQDHVEFVAEVTLDFKPKVDGEEAGMTLFIQRRQHFDLGVVALSGGQRFIRLRTITASSTNEGQTDPISRPNIIPLGANLNPLRLQVNAVNASTYLFSYSEDEGKTWHLVGSGAASQVSGGFTGTLVGMFATGNGKNSTTPAYFCDFEYTVDPLIY</sequence>
<dbReference type="EMBL" id="ML208277">
    <property type="protein sequence ID" value="TFK73257.1"/>
    <property type="molecule type" value="Genomic_DNA"/>
</dbReference>
<gene>
    <name evidence="1" type="ORF">BDN72DRAFT_762060</name>
</gene>
<protein>
    <submittedName>
        <fullName evidence="1">Uncharacterized protein</fullName>
    </submittedName>
</protein>
<keyword evidence="2" id="KW-1185">Reference proteome</keyword>
<reference evidence="1 2" key="1">
    <citation type="journal article" date="2019" name="Nat. Ecol. Evol.">
        <title>Megaphylogeny resolves global patterns of mushroom evolution.</title>
        <authorList>
            <person name="Varga T."/>
            <person name="Krizsan K."/>
            <person name="Foldi C."/>
            <person name="Dima B."/>
            <person name="Sanchez-Garcia M."/>
            <person name="Sanchez-Ramirez S."/>
            <person name="Szollosi G.J."/>
            <person name="Szarkandi J.G."/>
            <person name="Papp V."/>
            <person name="Albert L."/>
            <person name="Andreopoulos W."/>
            <person name="Angelini C."/>
            <person name="Antonin V."/>
            <person name="Barry K.W."/>
            <person name="Bougher N.L."/>
            <person name="Buchanan P."/>
            <person name="Buyck B."/>
            <person name="Bense V."/>
            <person name="Catcheside P."/>
            <person name="Chovatia M."/>
            <person name="Cooper J."/>
            <person name="Damon W."/>
            <person name="Desjardin D."/>
            <person name="Finy P."/>
            <person name="Geml J."/>
            <person name="Haridas S."/>
            <person name="Hughes K."/>
            <person name="Justo A."/>
            <person name="Karasinski D."/>
            <person name="Kautmanova I."/>
            <person name="Kiss B."/>
            <person name="Kocsube S."/>
            <person name="Kotiranta H."/>
            <person name="LaButti K.M."/>
            <person name="Lechner B.E."/>
            <person name="Liimatainen K."/>
            <person name="Lipzen A."/>
            <person name="Lukacs Z."/>
            <person name="Mihaltcheva S."/>
            <person name="Morgado L.N."/>
            <person name="Niskanen T."/>
            <person name="Noordeloos M.E."/>
            <person name="Ohm R.A."/>
            <person name="Ortiz-Santana B."/>
            <person name="Ovrebo C."/>
            <person name="Racz N."/>
            <person name="Riley R."/>
            <person name="Savchenko A."/>
            <person name="Shiryaev A."/>
            <person name="Soop K."/>
            <person name="Spirin V."/>
            <person name="Szebenyi C."/>
            <person name="Tomsovsky M."/>
            <person name="Tulloss R.E."/>
            <person name="Uehling J."/>
            <person name="Grigoriev I.V."/>
            <person name="Vagvolgyi C."/>
            <person name="Papp T."/>
            <person name="Martin F.M."/>
            <person name="Miettinen O."/>
            <person name="Hibbett D.S."/>
            <person name="Nagy L.G."/>
        </authorList>
    </citation>
    <scope>NUCLEOTIDE SEQUENCE [LARGE SCALE GENOMIC DNA]</scope>
    <source>
        <strain evidence="1 2">NL-1719</strain>
    </source>
</reference>
<dbReference type="Proteomes" id="UP000308600">
    <property type="component" value="Unassembled WGS sequence"/>
</dbReference>
<proteinExistence type="predicted"/>